<keyword evidence="13" id="KW-0969">Cilium</keyword>
<evidence type="ECO:0000256" key="4">
    <source>
        <dbReference type="ARBA" id="ARBA00011439"/>
    </source>
</evidence>
<keyword evidence="13" id="KW-0966">Cell projection</keyword>
<dbReference type="EMBL" id="SHBP01000006">
    <property type="protein sequence ID" value="RZO20093.1"/>
    <property type="molecule type" value="Genomic_DNA"/>
</dbReference>
<dbReference type="GO" id="GO:0003774">
    <property type="term" value="F:cytoskeletal motor activity"/>
    <property type="evidence" value="ECO:0007669"/>
    <property type="project" value="InterPro"/>
</dbReference>
<evidence type="ECO:0000256" key="10">
    <source>
        <dbReference type="ARBA" id="ARBA00023288"/>
    </source>
</evidence>
<comment type="subcellular location">
    <subcellularLocation>
        <location evidence="11">Cell outer membrane</location>
        <topology evidence="11">Lipid-anchor</topology>
    </subcellularLocation>
    <subcellularLocation>
        <location evidence="11">Bacterial flagellum basal body</location>
    </subcellularLocation>
    <subcellularLocation>
        <location evidence="2">Membrane</location>
        <topology evidence="2">Lipid-anchor</topology>
    </subcellularLocation>
</comment>
<gene>
    <name evidence="11" type="primary">flgH</name>
    <name evidence="13" type="ORF">EVB03_05710</name>
</gene>
<protein>
    <recommendedName>
        <fullName evidence="11">Flagellar L-ring protein</fullName>
    </recommendedName>
    <alternativeName>
        <fullName evidence="11">Basal body L-ring protein</fullName>
    </alternativeName>
</protein>
<reference evidence="13 14" key="1">
    <citation type="submission" date="2019-02" db="EMBL/GenBank/DDBJ databases">
        <title>Prokaryotic population dynamics and viral predation in marine succession experiment using metagenomics: the confinement effect.</title>
        <authorList>
            <person name="Haro-Moreno J.M."/>
            <person name="Rodriguez-Valera F."/>
            <person name="Lopez-Perez M."/>
        </authorList>
    </citation>
    <scope>NUCLEOTIDE SEQUENCE [LARGE SCALE GENOMIC DNA]</scope>
    <source>
        <strain evidence="13">MED-G170</strain>
    </source>
</reference>
<accession>A0A520MFV6</accession>
<comment type="function">
    <text evidence="1 11">Assembles around the rod to form the L-ring and probably protects the motor/basal body from shearing forces during rotation.</text>
</comment>
<organism evidence="13 14">
    <name type="scientific">SAR92 clade bacterium</name>
    <dbReference type="NCBI Taxonomy" id="2315479"/>
    <lineage>
        <taxon>Bacteria</taxon>
        <taxon>Pseudomonadati</taxon>
        <taxon>Pseudomonadota</taxon>
        <taxon>Gammaproteobacteria</taxon>
        <taxon>Cellvibrionales</taxon>
        <taxon>Porticoccaceae</taxon>
        <taxon>SAR92 clade</taxon>
    </lineage>
</organism>
<keyword evidence="9 11" id="KW-0998">Cell outer membrane</keyword>
<dbReference type="Pfam" id="PF02107">
    <property type="entry name" value="FlgH"/>
    <property type="match status" value="1"/>
</dbReference>
<evidence type="ECO:0000256" key="5">
    <source>
        <dbReference type="ARBA" id="ARBA00022729"/>
    </source>
</evidence>
<dbReference type="InterPro" id="IPR000527">
    <property type="entry name" value="Flag_Lring"/>
</dbReference>
<evidence type="ECO:0000256" key="3">
    <source>
        <dbReference type="ARBA" id="ARBA00006929"/>
    </source>
</evidence>
<comment type="subunit">
    <text evidence="4 11">The basal body constitutes a major portion of the flagellar organelle and consists of four rings (L,P,S, and M) mounted on a central rod.</text>
</comment>
<keyword evidence="10 11" id="KW-0449">Lipoprotein</keyword>
<keyword evidence="7" id="KW-0564">Palmitate</keyword>
<name>A0A520MFV6_9GAMM</name>
<dbReference type="AlphaFoldDB" id="A0A520MFV6"/>
<evidence type="ECO:0000256" key="7">
    <source>
        <dbReference type="ARBA" id="ARBA00023139"/>
    </source>
</evidence>
<dbReference type="PRINTS" id="PR01008">
    <property type="entry name" value="FLGLRINGFLGH"/>
</dbReference>
<dbReference type="PANTHER" id="PTHR34933">
    <property type="entry name" value="FLAGELLAR L-RING PROTEIN"/>
    <property type="match status" value="1"/>
</dbReference>
<keyword evidence="5 11" id="KW-0732">Signal</keyword>
<keyword evidence="6 11" id="KW-0472">Membrane</keyword>
<comment type="caution">
    <text evidence="13">The sequence shown here is derived from an EMBL/GenBank/DDBJ whole genome shotgun (WGS) entry which is preliminary data.</text>
</comment>
<evidence type="ECO:0000256" key="12">
    <source>
        <dbReference type="SAM" id="SignalP"/>
    </source>
</evidence>
<feature type="signal peptide" evidence="12">
    <location>
        <begin position="1"/>
        <end position="19"/>
    </location>
</feature>
<sequence>MLLRALTMSFLFSILSACASPPQMEPTAEFSPIQSIPKQKPAHVTGSIFANGRDLFGDLRSYQAADIQVGDLITVLLNETTQASRTSALSTSRVSANDVIGVNQKDSIVGKIGFGAGFFNGAETDGANITSDGSGTAGQAATLTGSISAMVLEVLANGNLVIVGEKQLALTEGSEFIQVKGIIRPADIQPDNTVLSQRIAHAQISYRGTGDLAKASKPSWGTGLLYKFWPF</sequence>
<dbReference type="HAMAP" id="MF_00415">
    <property type="entry name" value="FlgH"/>
    <property type="match status" value="1"/>
</dbReference>
<dbReference type="PANTHER" id="PTHR34933:SF1">
    <property type="entry name" value="FLAGELLAR L-RING PROTEIN"/>
    <property type="match status" value="1"/>
</dbReference>
<keyword evidence="8 11" id="KW-0975">Bacterial flagellum</keyword>
<dbReference type="GO" id="GO:0009427">
    <property type="term" value="C:bacterial-type flagellum basal body, distal rod, L ring"/>
    <property type="evidence" value="ECO:0007669"/>
    <property type="project" value="InterPro"/>
</dbReference>
<dbReference type="Proteomes" id="UP000315889">
    <property type="component" value="Unassembled WGS sequence"/>
</dbReference>
<comment type="similarity">
    <text evidence="3 11">Belongs to the FlgH family.</text>
</comment>
<evidence type="ECO:0000313" key="13">
    <source>
        <dbReference type="EMBL" id="RZO20093.1"/>
    </source>
</evidence>
<proteinExistence type="inferred from homology"/>
<feature type="chain" id="PRO_5022220814" description="Flagellar L-ring protein" evidence="12">
    <location>
        <begin position="20"/>
        <end position="231"/>
    </location>
</feature>
<dbReference type="PROSITE" id="PS51257">
    <property type="entry name" value="PROKAR_LIPOPROTEIN"/>
    <property type="match status" value="1"/>
</dbReference>
<dbReference type="GO" id="GO:0009279">
    <property type="term" value="C:cell outer membrane"/>
    <property type="evidence" value="ECO:0007669"/>
    <property type="project" value="UniProtKB-SubCell"/>
</dbReference>
<evidence type="ECO:0000256" key="9">
    <source>
        <dbReference type="ARBA" id="ARBA00023237"/>
    </source>
</evidence>
<evidence type="ECO:0000256" key="6">
    <source>
        <dbReference type="ARBA" id="ARBA00023136"/>
    </source>
</evidence>
<keyword evidence="13" id="KW-0282">Flagellum</keyword>
<dbReference type="GO" id="GO:0071973">
    <property type="term" value="P:bacterial-type flagellum-dependent cell motility"/>
    <property type="evidence" value="ECO:0007669"/>
    <property type="project" value="InterPro"/>
</dbReference>
<evidence type="ECO:0000256" key="1">
    <source>
        <dbReference type="ARBA" id="ARBA00002591"/>
    </source>
</evidence>
<evidence type="ECO:0000313" key="14">
    <source>
        <dbReference type="Proteomes" id="UP000315889"/>
    </source>
</evidence>
<evidence type="ECO:0000256" key="11">
    <source>
        <dbReference type="HAMAP-Rule" id="MF_00415"/>
    </source>
</evidence>
<evidence type="ECO:0000256" key="8">
    <source>
        <dbReference type="ARBA" id="ARBA00023143"/>
    </source>
</evidence>
<evidence type="ECO:0000256" key="2">
    <source>
        <dbReference type="ARBA" id="ARBA00004635"/>
    </source>
</evidence>